<dbReference type="Gramene" id="OBART04G10230.1">
    <property type="protein sequence ID" value="OBART04G10230.1"/>
    <property type="gene ID" value="OBART04G10230"/>
</dbReference>
<dbReference type="Pfam" id="PF08268">
    <property type="entry name" value="FBA_3"/>
    <property type="match status" value="1"/>
</dbReference>
<keyword evidence="3" id="KW-1185">Reference proteome</keyword>
<reference evidence="2" key="1">
    <citation type="journal article" date="2009" name="Rice">
        <title>De Novo Next Generation Sequencing of Plant Genomes.</title>
        <authorList>
            <person name="Rounsley S."/>
            <person name="Marri P.R."/>
            <person name="Yu Y."/>
            <person name="He R."/>
            <person name="Sisneros N."/>
            <person name="Goicoechea J.L."/>
            <person name="Lee S.J."/>
            <person name="Angelova A."/>
            <person name="Kudrna D."/>
            <person name="Luo M."/>
            <person name="Affourtit J."/>
            <person name="Desany B."/>
            <person name="Knight J."/>
            <person name="Niazi F."/>
            <person name="Egholm M."/>
            <person name="Wing R.A."/>
        </authorList>
    </citation>
    <scope>NUCLEOTIDE SEQUENCE [LARGE SCALE GENOMIC DNA]</scope>
    <source>
        <strain evidence="2">cv. IRGC 105608</strain>
    </source>
</reference>
<feature type="domain" description="F-box associated beta-propeller type 3" evidence="1">
    <location>
        <begin position="4"/>
        <end position="206"/>
    </location>
</feature>
<name>A0A0D3FV25_9ORYZ</name>
<dbReference type="InterPro" id="IPR017451">
    <property type="entry name" value="F-box-assoc_interact_dom"/>
</dbReference>
<proteinExistence type="predicted"/>
<reference evidence="2" key="2">
    <citation type="submission" date="2015-03" db="UniProtKB">
        <authorList>
            <consortium name="EnsemblPlants"/>
        </authorList>
    </citation>
    <scope>IDENTIFICATION</scope>
</reference>
<accession>A0A0D3FV25</accession>
<protein>
    <recommendedName>
        <fullName evidence="1">F-box associated beta-propeller type 3 domain-containing protein</fullName>
    </recommendedName>
</protein>
<evidence type="ECO:0000259" key="1">
    <source>
        <dbReference type="Pfam" id="PF08268"/>
    </source>
</evidence>
<dbReference type="PANTHER" id="PTHR31111">
    <property type="entry name" value="BNAA05G37150D PROTEIN-RELATED"/>
    <property type="match status" value="1"/>
</dbReference>
<dbReference type="HOGENOM" id="CLU_623148_0_0_1"/>
<sequence>MFHKSIPNGNRIARRIIPTHCDGLVAVATNGGATFVCNPATQELVVLPPGTGGRSRRGRSPGSTELTAAIGFDPWRNRYVVARCFYYRKSGNHYPPVYGIGHEIFTLGGGAGNGWRRTQDPPRAISPDGRPAADCTRGGGGSFYWFIDEPEPCALLRFSLRDEAFDAVPSPPGCTACTYDRLADLAGELCFVHRVRTSVVATHEVWMAAAVDDDDPAAAASPEWSLRYRMNVWGYAWSLDAGERYFGATVAGDDGVEEEEAMLVAMFYKELWWHRERSKPVVKDVNVLGSRYSCEPTPTIHHVIRYVESLLCFVHRVRTSVVATHEVWMAAAVDDDDPAAAASPEWSLRYRMNVWGYAWSLDAGERYFGATVAGDDGVEEEEAMLVAMFYKELWWHRERSKPVVKDVNVLGSRYSCEPTPTIHHVIRYVESLVSIRAPNY</sequence>
<dbReference type="EnsemblPlants" id="OBART04G10230.1">
    <property type="protein sequence ID" value="OBART04G10230.1"/>
    <property type="gene ID" value="OBART04G10230"/>
</dbReference>
<evidence type="ECO:0000313" key="3">
    <source>
        <dbReference type="Proteomes" id="UP000026960"/>
    </source>
</evidence>
<evidence type="ECO:0000313" key="2">
    <source>
        <dbReference type="EnsemblPlants" id="OBART04G10230.1"/>
    </source>
</evidence>
<dbReference type="NCBIfam" id="TIGR01640">
    <property type="entry name" value="F_box_assoc_1"/>
    <property type="match status" value="1"/>
</dbReference>
<dbReference type="STRING" id="65489.A0A0D3FV25"/>
<dbReference type="AlphaFoldDB" id="A0A0D3FV25"/>
<dbReference type="PANTHER" id="PTHR31111:SF133">
    <property type="entry name" value="OS07G0196600 PROTEIN"/>
    <property type="match status" value="1"/>
</dbReference>
<dbReference type="Proteomes" id="UP000026960">
    <property type="component" value="Chromosome 4"/>
</dbReference>
<dbReference type="PaxDb" id="65489-OBART04G10230.1"/>
<dbReference type="InterPro" id="IPR013187">
    <property type="entry name" value="F-box-assoc_dom_typ3"/>
</dbReference>
<organism evidence="2">
    <name type="scientific">Oryza barthii</name>
    <dbReference type="NCBI Taxonomy" id="65489"/>
    <lineage>
        <taxon>Eukaryota</taxon>
        <taxon>Viridiplantae</taxon>
        <taxon>Streptophyta</taxon>
        <taxon>Embryophyta</taxon>
        <taxon>Tracheophyta</taxon>
        <taxon>Spermatophyta</taxon>
        <taxon>Magnoliopsida</taxon>
        <taxon>Liliopsida</taxon>
        <taxon>Poales</taxon>
        <taxon>Poaceae</taxon>
        <taxon>BOP clade</taxon>
        <taxon>Oryzoideae</taxon>
        <taxon>Oryzeae</taxon>
        <taxon>Oryzinae</taxon>
        <taxon>Oryza</taxon>
    </lineage>
</organism>